<dbReference type="AlphaFoldDB" id="A0A8D8QXV3"/>
<evidence type="ECO:0000313" key="2">
    <source>
        <dbReference type="EMBL" id="CAG6638952.1"/>
    </source>
</evidence>
<keyword evidence="1" id="KW-1133">Transmembrane helix</keyword>
<keyword evidence="1" id="KW-0812">Transmembrane</keyword>
<organism evidence="2">
    <name type="scientific">Cacopsylla melanoneura</name>
    <dbReference type="NCBI Taxonomy" id="428564"/>
    <lineage>
        <taxon>Eukaryota</taxon>
        <taxon>Metazoa</taxon>
        <taxon>Ecdysozoa</taxon>
        <taxon>Arthropoda</taxon>
        <taxon>Hexapoda</taxon>
        <taxon>Insecta</taxon>
        <taxon>Pterygota</taxon>
        <taxon>Neoptera</taxon>
        <taxon>Paraneoptera</taxon>
        <taxon>Hemiptera</taxon>
        <taxon>Sternorrhyncha</taxon>
        <taxon>Psylloidea</taxon>
        <taxon>Psyllidae</taxon>
        <taxon>Psyllinae</taxon>
        <taxon>Cacopsylla</taxon>
    </lineage>
</organism>
<name>A0A8D8QXV3_9HEMI</name>
<sequence length="128" mass="14106">MEKKKKIENIHIGPSSWQLFTWSPFPDTPPGVFVCAADAAVSKIDNGMNVRLAVHFALFMLCCLCQIPLYFFLFLRLYSLSSLPLRERGGPLSPPLSPSLCTERTNLASLPNRFSSGLCLAALSATKD</sequence>
<proteinExistence type="predicted"/>
<protein>
    <submittedName>
        <fullName evidence="2">Uncharacterized protein</fullName>
    </submittedName>
</protein>
<reference evidence="2" key="1">
    <citation type="submission" date="2021-05" db="EMBL/GenBank/DDBJ databases">
        <authorList>
            <person name="Alioto T."/>
            <person name="Alioto T."/>
            <person name="Gomez Garrido J."/>
        </authorList>
    </citation>
    <scope>NUCLEOTIDE SEQUENCE</scope>
</reference>
<accession>A0A8D8QXV3</accession>
<evidence type="ECO:0000256" key="1">
    <source>
        <dbReference type="SAM" id="Phobius"/>
    </source>
</evidence>
<dbReference type="EMBL" id="HBUF01104867">
    <property type="protein sequence ID" value="CAG6638952.1"/>
    <property type="molecule type" value="Transcribed_RNA"/>
</dbReference>
<feature type="transmembrane region" description="Helical" evidence="1">
    <location>
        <begin position="52"/>
        <end position="78"/>
    </location>
</feature>
<keyword evidence="1" id="KW-0472">Membrane</keyword>